<feature type="signal peptide" evidence="2">
    <location>
        <begin position="1"/>
        <end position="21"/>
    </location>
</feature>
<keyword evidence="4" id="KW-1185">Reference proteome</keyword>
<dbReference type="Proteomes" id="UP001637996">
    <property type="component" value="Unassembled WGS sequence"/>
</dbReference>
<comment type="caution">
    <text evidence="3">The sequence shown here is derived from an EMBL/GenBank/DDBJ whole genome shotgun (WGS) entry which is preliminary data.</text>
</comment>
<proteinExistence type="predicted"/>
<feature type="compositionally biased region" description="Basic and acidic residues" evidence="1">
    <location>
        <begin position="296"/>
        <end position="348"/>
    </location>
</feature>
<evidence type="ECO:0000256" key="1">
    <source>
        <dbReference type="SAM" id="MobiDB-lite"/>
    </source>
</evidence>
<feature type="chain" id="PRO_5047504218" description="LysM domain-containing protein" evidence="2">
    <location>
        <begin position="22"/>
        <end position="384"/>
    </location>
</feature>
<feature type="region of interest" description="Disordered" evidence="1">
    <location>
        <begin position="296"/>
        <end position="354"/>
    </location>
</feature>
<organism evidence="3 4">
    <name type="scientific">Anaerococcus martiniensis</name>
    <dbReference type="NCBI Taxonomy" id="3115615"/>
    <lineage>
        <taxon>Bacteria</taxon>
        <taxon>Bacillati</taxon>
        <taxon>Bacillota</taxon>
        <taxon>Tissierellia</taxon>
        <taxon>Tissierellales</taxon>
        <taxon>Peptoniphilaceae</taxon>
        <taxon>Anaerococcus</taxon>
    </lineage>
</organism>
<dbReference type="RefSeq" id="WP_410030894.1">
    <property type="nucleotide sequence ID" value="NZ_JBGMEI010000002.1"/>
</dbReference>
<sequence length="384" mass="43555">MKKIATLALAMLIIPSVNSFAASENNQINENNQKMEMKSERKEQKENQEDLYEVIEVFDNTVTLKFIETLNGNQIPTYNGAEFNVAKEKFAQKDIKIGDRFKITHDDIIMPSNPAQFGKIFAIEKVESNSNENDDVKEEQITENFVVEKVNENGYTIADIKNLENKFNISKKEANNMDLNIGDKLEITHNGVILESYPAQFGKIIEVLKYDDEEKEEEKPEDNITETFIVENVSDGGYTIYEKSNKDNKYFISKEDAKSMDLMEGDKIEITHTGLATKSYPAQFVGEIKVRKLDTESKEKMPAKDKKEDSKIKNVDNKNVKPAGKVREKDLEKSKMDIMNKEKMESMDNKMAGENPKTGILSSIGLVGSSAVAIALAKKIRNYQ</sequence>
<accession>A0ABW9M7L9</accession>
<name>A0ABW9M7L9_9FIRM</name>
<evidence type="ECO:0000313" key="3">
    <source>
        <dbReference type="EMBL" id="MFO3665185.1"/>
    </source>
</evidence>
<protein>
    <recommendedName>
        <fullName evidence="5">LysM domain-containing protein</fullName>
    </recommendedName>
</protein>
<evidence type="ECO:0008006" key="5">
    <source>
        <dbReference type="Google" id="ProtNLM"/>
    </source>
</evidence>
<evidence type="ECO:0000313" key="4">
    <source>
        <dbReference type="Proteomes" id="UP001637996"/>
    </source>
</evidence>
<reference evidence="3 4" key="1">
    <citation type="journal article" date="2025" name="Anaerobe">
        <title>Description of Anaerococcus kampingiae sp. nov., Anaerococcus groningensis sp. nov., Anaerococcus martiniensis sp. nov., and Anaerococcus cruorum sp. nov., isolated from human clinical specimens.</title>
        <authorList>
            <person name="Boiten K.E."/>
            <person name="Meijer J."/>
            <person name="van Wezel E.M."/>
            <person name="Veloo A.C.M."/>
        </authorList>
    </citation>
    <scope>NUCLEOTIDE SEQUENCE [LARGE SCALE GENOMIC DNA]</scope>
    <source>
        <strain evidence="3 4">ENR0831</strain>
    </source>
</reference>
<gene>
    <name evidence="3" type="ORF">ACCQ41_02820</name>
</gene>
<dbReference type="EMBL" id="JBGMEI010000002">
    <property type="protein sequence ID" value="MFO3665185.1"/>
    <property type="molecule type" value="Genomic_DNA"/>
</dbReference>
<evidence type="ECO:0000256" key="2">
    <source>
        <dbReference type="SAM" id="SignalP"/>
    </source>
</evidence>
<keyword evidence="2" id="KW-0732">Signal</keyword>